<dbReference type="eggNOG" id="KOG2255">
    <property type="taxonomic scope" value="Eukaryota"/>
</dbReference>
<dbReference type="GO" id="GO:0004045">
    <property type="term" value="F:peptidyl-tRNA hydrolase activity"/>
    <property type="evidence" value="ECO:0000318"/>
    <property type="project" value="GO_Central"/>
</dbReference>
<dbReference type="SMR" id="A0A1D8PGI6"/>
<dbReference type="InterPro" id="IPR036416">
    <property type="entry name" value="Pept_tRNA_hydro_sf"/>
</dbReference>
<dbReference type="SUPFAM" id="SSF53178">
    <property type="entry name" value="Peptidyl-tRNA hydrolase-like"/>
    <property type="match status" value="1"/>
</dbReference>
<dbReference type="Proteomes" id="UP000000559">
    <property type="component" value="Chromosome 2"/>
</dbReference>
<gene>
    <name evidence="5" type="ordered locus">CAALFM_C201910WA</name>
    <name evidence="4" type="ordered locus">orf19.9078</name>
</gene>
<reference evidence="5 6" key="3">
    <citation type="journal article" date="2013" name="Genome Biol.">
        <title>Assembly of a phased diploid Candida albicans genome facilitates allele-specific measurements and provides a simple model for repeat and indel structure.</title>
        <authorList>
            <person name="Muzzey D."/>
            <person name="Schwartz K."/>
            <person name="Weissman J.S."/>
            <person name="Sherlock G."/>
        </authorList>
    </citation>
    <scope>NUCLEOTIDE SEQUENCE [LARGE SCALE GENOMIC DNA]</scope>
    <source>
        <strain evidence="6">SC5314 / ATCC MYA-2876</strain>
    </source>
</reference>
<accession>A0A1D8PGI6</accession>
<reference evidence="5 6" key="2">
    <citation type="journal article" date="2007" name="Genome Biol.">
        <title>Assembly of the Candida albicans genome into sixteen supercontigs aligned on the eight chromosomes.</title>
        <authorList>
            <person name="van het Hoog M."/>
            <person name="Rast T.J."/>
            <person name="Martchenko M."/>
            <person name="Grindle S."/>
            <person name="Dignard D."/>
            <person name="Hogues H."/>
            <person name="Cuomo C."/>
            <person name="Berriman M."/>
            <person name="Scherer S."/>
            <person name="Magee B.B."/>
            <person name="Whiteway M."/>
            <person name="Chibana H."/>
            <person name="Nantel A."/>
            <person name="Magee P.T."/>
        </authorList>
    </citation>
    <scope>GENOME REANNOTATION</scope>
    <source>
        <strain evidence="6">SC5314 / ATCC MYA-2876</strain>
    </source>
</reference>
<dbReference type="KEGG" id="cal:CAALFM_C201910WA"/>
<dbReference type="OrthoDB" id="1711136at2759"/>
<dbReference type="CGD" id="CAL0000197806">
    <property type="gene designation" value="orf19.9078"/>
</dbReference>
<dbReference type="STRING" id="237561.A0A1D8PGI6"/>
<dbReference type="PANTHER" id="PTHR17224">
    <property type="entry name" value="PEPTIDYL-TRNA HYDROLASE"/>
    <property type="match status" value="1"/>
</dbReference>
<dbReference type="InterPro" id="IPR001328">
    <property type="entry name" value="Pept_tRNA_hydro"/>
</dbReference>
<dbReference type="RefSeq" id="XP_722548.1">
    <property type="nucleotide sequence ID" value="XM_717455.1"/>
</dbReference>
<evidence type="ECO:0000313" key="5">
    <source>
        <dbReference type="EMBL" id="AOW27234.1"/>
    </source>
</evidence>
<name>A0A1D8PGI6_CANAL</name>
<protein>
    <recommendedName>
        <fullName evidence="7">Peptidyl-tRNA hydrolase</fullName>
    </recommendedName>
</protein>
<dbReference type="AlphaFoldDB" id="A0A1D8PGI6"/>
<organism evidence="5 6">
    <name type="scientific">Candida albicans (strain SC5314 / ATCC MYA-2876)</name>
    <name type="common">Yeast</name>
    <dbReference type="NCBI Taxonomy" id="237561"/>
    <lineage>
        <taxon>Eukaryota</taxon>
        <taxon>Fungi</taxon>
        <taxon>Dikarya</taxon>
        <taxon>Ascomycota</taxon>
        <taxon>Saccharomycotina</taxon>
        <taxon>Pichiomycetes</taxon>
        <taxon>Debaryomycetaceae</taxon>
        <taxon>Candida/Lodderomyces clade</taxon>
        <taxon>Candida</taxon>
    </lineage>
</organism>
<sequence>MSYSDHPPIIFFSIGNPGPITRHSVGHFMLKRLMESSSTTSIKQLSNYSSYSLSVDSFNNIIYIKSNTYMNESSKAWNKFKLSKEYRSFIKEQDQDQDQDHHDQIVSVIILYDDFENNLGTIKLKQFKKKSNNNESHNGLKNLKLSMIDGNSSNATGEAIYLLGIGIGPKPNNNPSGEIMRQWILSPFNKQSEKYKLETESFKLLQLYIDTMIEQISNDNDGIIKDVNKFNAKMTKLWKRKQSEQESLESSQWLE</sequence>
<evidence type="ECO:0000313" key="6">
    <source>
        <dbReference type="Proteomes" id="UP000000559"/>
    </source>
</evidence>
<dbReference type="OMA" id="TYMNESS"/>
<proteinExistence type="predicted"/>
<evidence type="ECO:0000313" key="4">
    <source>
        <dbReference type="CGD" id="CAL0000197806"/>
    </source>
</evidence>
<evidence type="ECO:0000256" key="2">
    <source>
        <dbReference type="ARBA" id="ARBA00022801"/>
    </source>
</evidence>
<keyword evidence="1" id="KW-0820">tRNA-binding</keyword>
<dbReference type="Gene3D" id="3.40.50.1470">
    <property type="entry name" value="Peptidyl-tRNA hydrolase"/>
    <property type="match status" value="1"/>
</dbReference>
<dbReference type="GeneID" id="3635790"/>
<dbReference type="PANTHER" id="PTHR17224:SF1">
    <property type="entry name" value="PEPTIDYL-TRNA HYDROLASE"/>
    <property type="match status" value="1"/>
</dbReference>
<evidence type="ECO:0000256" key="1">
    <source>
        <dbReference type="ARBA" id="ARBA00022555"/>
    </source>
</evidence>
<keyword evidence="6" id="KW-1185">Reference proteome</keyword>
<dbReference type="EMBL" id="CP017624">
    <property type="protein sequence ID" value="AOW27234.1"/>
    <property type="molecule type" value="Genomic_DNA"/>
</dbReference>
<dbReference type="Pfam" id="PF01195">
    <property type="entry name" value="Pept_tRNA_hydro"/>
    <property type="match status" value="1"/>
</dbReference>
<evidence type="ECO:0000256" key="3">
    <source>
        <dbReference type="ARBA" id="ARBA00022884"/>
    </source>
</evidence>
<keyword evidence="3" id="KW-0694">RNA-binding</keyword>
<dbReference type="GO" id="GO:0000049">
    <property type="term" value="F:tRNA binding"/>
    <property type="evidence" value="ECO:0007669"/>
    <property type="project" value="UniProtKB-KW"/>
</dbReference>
<dbReference type="InParanoid" id="A0A1D8PGI6"/>
<evidence type="ECO:0008006" key="7">
    <source>
        <dbReference type="Google" id="ProtNLM"/>
    </source>
</evidence>
<dbReference type="VEuPathDB" id="FungiDB:C2_01910W_A"/>
<keyword evidence="2" id="KW-0378">Hydrolase</keyword>
<reference evidence="5 6" key="1">
    <citation type="journal article" date="2004" name="Proc. Natl. Acad. Sci. U.S.A.">
        <title>The diploid genome sequence of Candida albicans.</title>
        <authorList>
            <person name="Jones T."/>
            <person name="Federspiel N.A."/>
            <person name="Chibana H."/>
            <person name="Dungan J."/>
            <person name="Kalman S."/>
            <person name="Magee B.B."/>
            <person name="Newport G."/>
            <person name="Thorstenson Y.R."/>
            <person name="Agabian N."/>
            <person name="Magee P.T."/>
            <person name="Davis R.W."/>
            <person name="Scherer S."/>
        </authorList>
    </citation>
    <scope>NUCLEOTIDE SEQUENCE [LARGE SCALE GENOMIC DNA]</scope>
    <source>
        <strain evidence="6">SC5314 / ATCC MYA-2876</strain>
    </source>
</reference>